<name>A0ABD5ZV33_9EURY</name>
<keyword evidence="3" id="KW-1185">Reference proteome</keyword>
<feature type="transmembrane region" description="Helical" evidence="1">
    <location>
        <begin position="40"/>
        <end position="59"/>
    </location>
</feature>
<gene>
    <name evidence="2" type="ORF">ACFQKE_02525</name>
</gene>
<sequence length="505" mass="47661">MASVDEGPTLGAGASRPASLVAGLGVGGGLALVAVAEGTVAGVGVTAAAGAGLGLAVLGNTRDGPAWTAAVSVLSPVVALAGVAGVVLLADHRGAATLARPLALLPALALALGTGLAAFGATGTLGDGIGEGAVSRTWRTASATAAVVGVAFGALAVTRFDALDSLPVPPVEFGAPLDPFLAPTAPTVGLASFATLVVAAALAGRAALSALPVVELTHRRRREAVRAAVARVDATLLATVKYGVLVAFVSVLTVVPPVREALPVVALAGLVASSALRGALLALAAVAGGVALAGRLLQAAAGETAATLGHVLPLTAGGVGVVVAAVGGGGVVRALVAGLPPTVRSVATSLLDALSPTGLALGVTLVALTALTTLLTVLVVAGGVGLLPTRGSSGTLAGTGLGAAAVLLGVDGASSLVVFTLVGLAVVAWDVSDQGVGARADLGPRSAARIETVHAVASVGVAALGVAAAWAVAGLVGAIAHPGGALVGAVVAVAGSVILLGLLRG</sequence>
<dbReference type="Proteomes" id="UP001596434">
    <property type="component" value="Unassembled WGS sequence"/>
</dbReference>
<comment type="caution">
    <text evidence="2">The sequence shown here is derived from an EMBL/GenBank/DDBJ whole genome shotgun (WGS) entry which is preliminary data.</text>
</comment>
<proteinExistence type="predicted"/>
<keyword evidence="1" id="KW-0812">Transmembrane</keyword>
<feature type="transmembrane region" description="Helical" evidence="1">
    <location>
        <begin position="190"/>
        <end position="214"/>
    </location>
</feature>
<feature type="transmembrane region" description="Helical" evidence="1">
    <location>
        <begin position="234"/>
        <end position="255"/>
    </location>
</feature>
<feature type="transmembrane region" description="Helical" evidence="1">
    <location>
        <begin position="359"/>
        <end position="387"/>
    </location>
</feature>
<dbReference type="EMBL" id="JBHTAT010000001">
    <property type="protein sequence ID" value="MFC7254195.1"/>
    <property type="molecule type" value="Genomic_DNA"/>
</dbReference>
<feature type="transmembrane region" description="Helical" evidence="1">
    <location>
        <begin position="66"/>
        <end position="90"/>
    </location>
</feature>
<feature type="transmembrane region" description="Helical" evidence="1">
    <location>
        <begin position="453"/>
        <end position="479"/>
    </location>
</feature>
<feature type="transmembrane region" description="Helical" evidence="1">
    <location>
        <begin position="261"/>
        <end position="293"/>
    </location>
</feature>
<keyword evidence="1" id="KW-0472">Membrane</keyword>
<feature type="transmembrane region" description="Helical" evidence="1">
    <location>
        <begin position="485"/>
        <end position="503"/>
    </location>
</feature>
<accession>A0ABD5ZV33</accession>
<organism evidence="2 3">
    <name type="scientific">Haloplanus litoreus</name>
    <dbReference type="NCBI Taxonomy" id="767515"/>
    <lineage>
        <taxon>Archaea</taxon>
        <taxon>Methanobacteriati</taxon>
        <taxon>Methanobacteriota</taxon>
        <taxon>Stenosarchaea group</taxon>
        <taxon>Halobacteria</taxon>
        <taxon>Halobacteriales</taxon>
        <taxon>Haloferacaceae</taxon>
        <taxon>Haloplanus</taxon>
    </lineage>
</organism>
<feature type="transmembrane region" description="Helical" evidence="1">
    <location>
        <begin position="102"/>
        <end position="125"/>
    </location>
</feature>
<keyword evidence="1" id="KW-1133">Transmembrane helix</keyword>
<protein>
    <recommendedName>
        <fullName evidence="4">Glycosyl transferase</fullName>
    </recommendedName>
</protein>
<feature type="transmembrane region" description="Helical" evidence="1">
    <location>
        <begin position="137"/>
        <end position="157"/>
    </location>
</feature>
<dbReference type="GeneID" id="96952490"/>
<reference evidence="2 3" key="1">
    <citation type="journal article" date="2019" name="Int. J. Syst. Evol. Microbiol.">
        <title>The Global Catalogue of Microorganisms (GCM) 10K type strain sequencing project: providing services to taxonomists for standard genome sequencing and annotation.</title>
        <authorList>
            <consortium name="The Broad Institute Genomics Platform"/>
            <consortium name="The Broad Institute Genome Sequencing Center for Infectious Disease"/>
            <person name="Wu L."/>
            <person name="Ma J."/>
        </authorList>
    </citation>
    <scope>NUCLEOTIDE SEQUENCE [LARGE SCALE GENOMIC DNA]</scope>
    <source>
        <strain evidence="2 3">GX21</strain>
    </source>
</reference>
<evidence type="ECO:0000313" key="3">
    <source>
        <dbReference type="Proteomes" id="UP001596434"/>
    </source>
</evidence>
<dbReference type="AlphaFoldDB" id="A0ABD5ZV33"/>
<feature type="transmembrane region" description="Helical" evidence="1">
    <location>
        <begin position="314"/>
        <end position="339"/>
    </location>
</feature>
<evidence type="ECO:0000256" key="1">
    <source>
        <dbReference type="SAM" id="Phobius"/>
    </source>
</evidence>
<evidence type="ECO:0000313" key="2">
    <source>
        <dbReference type="EMBL" id="MFC7254195.1"/>
    </source>
</evidence>
<dbReference type="RefSeq" id="WP_379702402.1">
    <property type="nucleotide sequence ID" value="NZ_JBHTAT010000001.1"/>
</dbReference>
<evidence type="ECO:0008006" key="4">
    <source>
        <dbReference type="Google" id="ProtNLM"/>
    </source>
</evidence>